<protein>
    <recommendedName>
        <fullName evidence="4">Non-specific serine/threonine protein kinase</fullName>
    </recommendedName>
</protein>
<dbReference type="EMBL" id="JAPFFF010000007">
    <property type="protein sequence ID" value="KAK8885874.1"/>
    <property type="molecule type" value="Genomic_DNA"/>
</dbReference>
<evidence type="ECO:0000313" key="2">
    <source>
        <dbReference type="EMBL" id="KAK8885874.1"/>
    </source>
</evidence>
<comment type="caution">
    <text evidence="2">The sequence shown here is derived from an EMBL/GenBank/DDBJ whole genome shotgun (WGS) entry which is preliminary data.</text>
</comment>
<reference evidence="2 3" key="1">
    <citation type="submission" date="2024-04" db="EMBL/GenBank/DDBJ databases">
        <title>Tritrichomonas musculus Genome.</title>
        <authorList>
            <person name="Alves-Ferreira E."/>
            <person name="Grigg M."/>
            <person name="Lorenzi H."/>
            <person name="Galac M."/>
        </authorList>
    </citation>
    <scope>NUCLEOTIDE SEQUENCE [LARGE SCALE GENOMIC DNA]</scope>
    <source>
        <strain evidence="2 3">EAF2021</strain>
    </source>
</reference>
<dbReference type="PANTHER" id="PTHR42264">
    <property type="entry name" value="EPHRIN_REC_LIKE DOMAIN-CONTAINING PROTEIN"/>
    <property type="match status" value="1"/>
</dbReference>
<dbReference type="PANTHER" id="PTHR42264:SF6">
    <property type="entry name" value="TRANSMEMBRANE PROTEIN"/>
    <property type="match status" value="1"/>
</dbReference>
<dbReference type="InterPro" id="IPR016024">
    <property type="entry name" value="ARM-type_fold"/>
</dbReference>
<feature type="compositionally biased region" description="Polar residues" evidence="1">
    <location>
        <begin position="1453"/>
        <end position="1470"/>
    </location>
</feature>
<evidence type="ECO:0000313" key="3">
    <source>
        <dbReference type="Proteomes" id="UP001470230"/>
    </source>
</evidence>
<dbReference type="SUPFAM" id="SSF48371">
    <property type="entry name" value="ARM repeat"/>
    <property type="match status" value="1"/>
</dbReference>
<feature type="region of interest" description="Disordered" evidence="1">
    <location>
        <begin position="1431"/>
        <end position="1497"/>
    </location>
</feature>
<evidence type="ECO:0008006" key="4">
    <source>
        <dbReference type="Google" id="ProtNLM"/>
    </source>
</evidence>
<feature type="region of interest" description="Disordered" evidence="1">
    <location>
        <begin position="1772"/>
        <end position="1799"/>
    </location>
</feature>
<dbReference type="Proteomes" id="UP001470230">
    <property type="component" value="Unassembled WGS sequence"/>
</dbReference>
<name>A0ABR2K453_9EUKA</name>
<gene>
    <name evidence="2" type="ORF">M9Y10_041331</name>
</gene>
<feature type="region of interest" description="Disordered" evidence="1">
    <location>
        <begin position="1877"/>
        <end position="1920"/>
    </location>
</feature>
<keyword evidence="3" id="KW-1185">Reference proteome</keyword>
<proteinExistence type="predicted"/>
<organism evidence="2 3">
    <name type="scientific">Tritrichomonas musculus</name>
    <dbReference type="NCBI Taxonomy" id="1915356"/>
    <lineage>
        <taxon>Eukaryota</taxon>
        <taxon>Metamonada</taxon>
        <taxon>Parabasalia</taxon>
        <taxon>Tritrichomonadida</taxon>
        <taxon>Tritrichomonadidae</taxon>
        <taxon>Tritrichomonas</taxon>
    </lineage>
</organism>
<sequence length="2387" mass="271098">MQSKSVLQLYYADHAFTDSLRTICQNAISSIHDDENDTNYNHLFSDLEEYWKSDHNIEVMLTVPSSIGSDKAMNNISLFLNYLPLVYMNSTAQPKTTGAKISFCDRLTADWAKPSVRIAFRTAIDIIYATFAQLVLKNSELSVEEVEIVISQMQNYLNIDNEYPDSGKFKIISTRYFAKAMGVLSKAQPEFIFNTFFSSLKEIVKSIKKQSSQEIDQKYLLNITLCLYSNLKTNNSQFAIDTKKFDKLFSSLFSILAKKSYCDITLQKDACICLLNFFGVILTDRPPLRDSGFLNNMVKLTYAHSKIFSNFYMLLTLLYCFDKSKHMSSEKKKFINKILSMKNNNIQGDALNVFTFFLRGELYVSRSEIDECNSSLSSKEYSWVPDQCVNQDILIKMYQYIFTDPKAFTSYQTELSDFLIQYASINYTTFINNFLEKILDLNFFRPNSMAVMSVGKVLLISGKKSSVSKDTTIINKMNRMLTNAVSEIMKNTTVNEGKSCVALHILPFWPIFTSHEMNYDESINHITQCCNPLPFRIHTESLTKIIKSKWSLCCSSFIKTNIFDMTESNLQIFNNVSTTNSLLINVMTIIPHFPNDKSLLKNVISLTFSPLTDISALAIRLLQVNLIKNEDCSIFEFVINGTFALNTCSNEILYIMIYTIDQLLDLAINLRLTLEDNIIDEINFAVIVCLCCQNAGVHAMALSVLTHLHNLQPLNSFESLLEKYDAFISYHSKRSALLTVTENNNSVHDTPDILFKSIANSNYSSLYLFYIASLGRCFSLDCEEMNTRTLLTMILNLKLSDKKWDPFIYTSLVTFLINAYNINIAYDDDGQFFNNYKSQVCDVLLKDARLNEWNGFHILSAVDCAIDPSMIKNNVLNQNQDQSMKKYHEENIRYRYNSIMMNDDDVNSFTFNNSPLNNDNSILNEQGNREDEDDYHIEWFSIKPTSNVIIQAISLGIRTSVTDTIEIETATNYITYLSSIVKYFKKAKLVHSKLTFSFSQSVYAKFELVVRVVLDAAAALFSVFYEKFKKVPAGPYMRKEIMGKNVSVYFDVEQWFCFILNFIPHKPKKSIMILSKKGTDSSNSIRTSAMNALSSLLSISPPPKNIYSKFIKNLSKYDDRSLSLILSYYTEKLLPTFVKKALSSDNANFTRYFNAIVNQFTDILPKDFIPKLMSISEDSKTLSLEDVSFADTFFAHTGTIIALAFIHITTDNKEARMHAFSLLFNVAVGTASYLNKPESVVRITDQMQSLMFTITSQLTNLYMSALQSISQLLSQELNIVSEQLISIILDNMAKGRNSTLLAPILAPWIKGPKFDDDTPIVFTATQPQFACFTRFSFAKSFSRIKLTTPLFFVIDSLLTTPGAASFLTIALFTIYQSDPLTYYNVPSTISYILQQRPTECVPLITSLFMFSTWFYYNIQLKSIFNQQSNKDDEEVNKQNVTKNEKKKNKKSSRALSKQMRGSSVLSNLSNLIAPDNPEKGPLTTSSSDPNIKKTYDNSLNNSRINDSLYESAIQFAVTTINSTNLEIYNGYEHRLLAHALITLDSTDDQGSSSLVPFLIPKLPTLLRKISNELSDSSNRERNKSNADINLSQSELPNLNQINDNNPTVMDGSNLRKIANIDFESLVMKEIRNKGTEFAQKLGMECLTWGLCCGNLNYAIRALFLYRKILMPANLQIITKLIECLKLASDAHKENKNDHDKAALLKSYVANCLETIRVIAEKTEIRTIDLWELCIDFISVNDPEIQTVSFNFLTFLVSDMEFVRNHIRTVSSKTPKLKNPSEFTTNNDENNNNNERRNSSTFKITANVLDNFNNPLKTYTNIITKINCHFDKESFLAFFNFVLCTSYEDLFEIVGTPEFVSVFILLLLPIVNSYNQQNNSNENPTTNNNNNTNNSAANASSAQVTNNNNNSSGETLTNSISLTSSSKRRRKSIVAMDDQMRRNSLIDKTDKISKLVSNRYSSTNIESVESNTTSNNNTQGRTGTIESSIDVDLSFFSLFEAKIDDFIAANKLSDLSQMTADEIKEEDTLDIALYIAQTLLNKEELTALCKILSCALSFSSCNSKNNLNSNLSSSSKTNLNSNSNSNININTSQSEVVVVDENNNNQQQQQQQIGNDNSFVYKFALEMIKSEKCDPEIFIPIVKASDDNLCDLQLKEDLSNEIKKRTGINLDSIPLANLYLASSSDINFDSTSNQSEVDIDESKKDTNSTVLFVCNLPFYSNYHINNNFSSSNDFSTIVVLPPLYILDINVCHSNLTVLEGIQRIRAQPLNDWTDLMFKAETTTTQVEVLKSRKMKKMTYFNDTLFLKQLKSVLSKSKSKNKVQERRISYPSLPLQTFDDDVFDDLNNFDLDVMFNESFSLNVDDVDQIWKETIKECGNNYDSLSSIKL</sequence>
<accession>A0ABR2K453</accession>
<evidence type="ECO:0000256" key="1">
    <source>
        <dbReference type="SAM" id="MobiDB-lite"/>
    </source>
</evidence>
<feature type="compositionally biased region" description="Low complexity" evidence="1">
    <location>
        <begin position="1780"/>
        <end position="1792"/>
    </location>
</feature>